<dbReference type="InterPro" id="IPR058912">
    <property type="entry name" value="HTH_animal"/>
</dbReference>
<dbReference type="Proteomes" id="UP001176940">
    <property type="component" value="Unassembled WGS sequence"/>
</dbReference>
<protein>
    <recommendedName>
        <fullName evidence="2">Reverse transcriptase domain-containing protein</fullName>
    </recommendedName>
</protein>
<feature type="region of interest" description="Disordered" evidence="1">
    <location>
        <begin position="29"/>
        <end position="145"/>
    </location>
</feature>
<evidence type="ECO:0000256" key="1">
    <source>
        <dbReference type="SAM" id="MobiDB-lite"/>
    </source>
</evidence>
<keyword evidence="4" id="KW-1185">Reference proteome</keyword>
<comment type="caution">
    <text evidence="3">The sequence shown here is derived from an EMBL/GenBank/DDBJ whole genome shotgun (WGS) entry which is preliminary data.</text>
</comment>
<proteinExistence type="predicted"/>
<evidence type="ECO:0000313" key="4">
    <source>
        <dbReference type="Proteomes" id="UP001176940"/>
    </source>
</evidence>
<feature type="compositionally biased region" description="Low complexity" evidence="1">
    <location>
        <begin position="285"/>
        <end position="299"/>
    </location>
</feature>
<dbReference type="PROSITE" id="PS50878">
    <property type="entry name" value="RT_POL"/>
    <property type="match status" value="1"/>
</dbReference>
<dbReference type="PANTHER" id="PTHR21301:SF12">
    <property type="match status" value="1"/>
</dbReference>
<accession>A0ABN9LBA7</accession>
<dbReference type="EMBL" id="CAUEEQ010013950">
    <property type="protein sequence ID" value="CAJ0937917.1"/>
    <property type="molecule type" value="Genomic_DNA"/>
</dbReference>
<feature type="compositionally biased region" description="Basic residues" evidence="1">
    <location>
        <begin position="89"/>
        <end position="104"/>
    </location>
</feature>
<dbReference type="PANTHER" id="PTHR21301">
    <property type="entry name" value="REVERSE TRANSCRIPTASE"/>
    <property type="match status" value="1"/>
</dbReference>
<gene>
    <name evidence="3" type="ORF">RIMI_LOCUS7379888</name>
</gene>
<organism evidence="3 4">
    <name type="scientific">Ranitomeya imitator</name>
    <name type="common">mimic poison frog</name>
    <dbReference type="NCBI Taxonomy" id="111125"/>
    <lineage>
        <taxon>Eukaryota</taxon>
        <taxon>Metazoa</taxon>
        <taxon>Chordata</taxon>
        <taxon>Craniata</taxon>
        <taxon>Vertebrata</taxon>
        <taxon>Euteleostomi</taxon>
        <taxon>Amphibia</taxon>
        <taxon>Batrachia</taxon>
        <taxon>Anura</taxon>
        <taxon>Neobatrachia</taxon>
        <taxon>Hyloidea</taxon>
        <taxon>Dendrobatidae</taxon>
        <taxon>Dendrobatinae</taxon>
        <taxon>Ranitomeya</taxon>
    </lineage>
</organism>
<evidence type="ECO:0000313" key="3">
    <source>
        <dbReference type="EMBL" id="CAJ0937917.1"/>
    </source>
</evidence>
<feature type="domain" description="Reverse transcriptase" evidence="2">
    <location>
        <begin position="469"/>
        <end position="717"/>
    </location>
</feature>
<dbReference type="Pfam" id="PF26215">
    <property type="entry name" value="HTH_animal"/>
    <property type="match status" value="1"/>
</dbReference>
<evidence type="ECO:0000259" key="2">
    <source>
        <dbReference type="PROSITE" id="PS50878"/>
    </source>
</evidence>
<feature type="region of interest" description="Disordered" evidence="1">
    <location>
        <begin position="282"/>
        <end position="339"/>
    </location>
</feature>
<feature type="compositionally biased region" description="Polar residues" evidence="1">
    <location>
        <begin position="105"/>
        <end position="134"/>
    </location>
</feature>
<dbReference type="InterPro" id="IPR000477">
    <property type="entry name" value="RT_dom"/>
</dbReference>
<feature type="region of interest" description="Disordered" evidence="1">
    <location>
        <begin position="775"/>
        <end position="799"/>
    </location>
</feature>
<name>A0ABN9LBA7_9NEOB</name>
<reference evidence="3" key="1">
    <citation type="submission" date="2023-07" db="EMBL/GenBank/DDBJ databases">
        <authorList>
            <person name="Stuckert A."/>
        </authorList>
    </citation>
    <scope>NUCLEOTIDE SEQUENCE</scope>
</reference>
<sequence length="817" mass="93401">MQSLHLPCKISMGKHWSKKVKHFWAGRHLPLPDVSRQGGGRRGLGRHHTGSTRTKPPNDSGEDNAGKAAFPPTQEPRGRLGTEATLRPTGRKHRAPEHRRHRQHASSTAFQMAPGSQQEGSLDDSQPLSGQGSLQDEVAGEEEDEEDEYLAIVIVVLLAGSSGTQRERLRTVSLCGGEDKDYCTKFEHILNKCSADLMTLTLSYLQKNLDTVNAQISAIENQLTSTMPQEEFQELKTKNHEMLRLHRSELEKKKRSKFLRDTEDYLQNRVYQWRDVRRFTRRHSSLSSSGSTDSRPGTSNPSISHPSFLGNTRGRQKGRRGGGANAAGEPRNQMETRSQGLSFCPTYKFNSFELSMDLQRFYRNLRLRVHFSEQPPALNSSRQDKTLLELRQLGLRSHSSYMPPRSNPPVETFVSLVERDIHNLTREMDRGSSIFKLISHTKRELHWSICRRINLWYLNQQIRAGTIDSKMKDFLIHRDPITPIFYILPKIHKRLVKPPGRPIVSLTDSVLSPLSMVLEKILTPLVKTTRSFLLDTSNFIQIIKSLGPLAPSSLLVTWDVNSLYTSIVHEKGLLATDRILSENRVDIKVRHFCADLLGIVLKENYFMFQDTFYAQLQGTAMGANVAPPYAIAYMAAFESDFVYNHPLFMAHCRVWRRYIDDIFCVWDGPIESLLPFDQHINSIWPELKFTLQHDTHKISFLDTLIYKEREGRLGIDLFTKPTDRNGLLHFSSCHPPSIKRSIPKSQFHRVDRIVSDVELKRTRLTEMEQKLTDRGYPQGILTGAKQDLSHNKPKGQSKENPHCLYLSSLFEPGTIYH</sequence>